<feature type="domain" description="DNA-directed DNA polymerase family B mitochondria/virus" evidence="9">
    <location>
        <begin position="510"/>
        <end position="689"/>
    </location>
</feature>
<evidence type="ECO:0000256" key="4">
    <source>
        <dbReference type="ARBA" id="ARBA00022695"/>
    </source>
</evidence>
<proteinExistence type="inferred from homology"/>
<dbReference type="EC" id="2.7.7.7" evidence="2"/>
<dbReference type="Pfam" id="PF03175">
    <property type="entry name" value="DNA_pol_B_2"/>
    <property type="match status" value="2"/>
</dbReference>
<keyword evidence="10" id="KW-1185">Reference proteome</keyword>
<keyword evidence="6" id="KW-0239">DNA-directed DNA polymerase</keyword>
<evidence type="ECO:0000256" key="8">
    <source>
        <dbReference type="ARBA" id="ARBA00049244"/>
    </source>
</evidence>
<keyword evidence="7" id="KW-0238">DNA-binding</keyword>
<evidence type="ECO:0000256" key="2">
    <source>
        <dbReference type="ARBA" id="ARBA00012417"/>
    </source>
</evidence>
<evidence type="ECO:0000256" key="1">
    <source>
        <dbReference type="ARBA" id="ARBA00005755"/>
    </source>
</evidence>
<dbReference type="GO" id="GO:0003677">
    <property type="term" value="F:DNA binding"/>
    <property type="evidence" value="ECO:0007669"/>
    <property type="project" value="UniProtKB-KW"/>
</dbReference>
<dbReference type="Proteomes" id="UP000492821">
    <property type="component" value="Unassembled WGS sequence"/>
</dbReference>
<dbReference type="InterPro" id="IPR012337">
    <property type="entry name" value="RNaseH-like_sf"/>
</dbReference>
<evidence type="ECO:0000256" key="3">
    <source>
        <dbReference type="ARBA" id="ARBA00022679"/>
    </source>
</evidence>
<dbReference type="InterPro" id="IPR036397">
    <property type="entry name" value="RNaseH_sf"/>
</dbReference>
<organism evidence="10 11">
    <name type="scientific">Panagrellus redivivus</name>
    <name type="common">Microworm</name>
    <dbReference type="NCBI Taxonomy" id="6233"/>
    <lineage>
        <taxon>Eukaryota</taxon>
        <taxon>Metazoa</taxon>
        <taxon>Ecdysozoa</taxon>
        <taxon>Nematoda</taxon>
        <taxon>Chromadorea</taxon>
        <taxon>Rhabditida</taxon>
        <taxon>Tylenchina</taxon>
        <taxon>Panagrolaimomorpha</taxon>
        <taxon>Panagrolaimoidea</taxon>
        <taxon>Panagrolaimidae</taxon>
        <taxon>Panagrellus</taxon>
    </lineage>
</organism>
<dbReference type="PANTHER" id="PTHR33568">
    <property type="entry name" value="DNA POLYMERASE"/>
    <property type="match status" value="1"/>
</dbReference>
<evidence type="ECO:0000313" key="11">
    <source>
        <dbReference type="WBParaSite" id="Pan_g22888.t1"/>
    </source>
</evidence>
<dbReference type="InterPro" id="IPR004868">
    <property type="entry name" value="DNA-dir_DNA_pol_B_mt/vir"/>
</dbReference>
<evidence type="ECO:0000256" key="7">
    <source>
        <dbReference type="ARBA" id="ARBA00023125"/>
    </source>
</evidence>
<evidence type="ECO:0000256" key="6">
    <source>
        <dbReference type="ARBA" id="ARBA00022932"/>
    </source>
</evidence>
<dbReference type="GO" id="GO:0000166">
    <property type="term" value="F:nucleotide binding"/>
    <property type="evidence" value="ECO:0007669"/>
    <property type="project" value="InterPro"/>
</dbReference>
<keyword evidence="3" id="KW-0808">Transferase</keyword>
<dbReference type="Gene3D" id="3.90.1600.10">
    <property type="entry name" value="Palm domain of DNA polymerase"/>
    <property type="match status" value="2"/>
</dbReference>
<reference evidence="11" key="2">
    <citation type="submission" date="2020-10" db="UniProtKB">
        <authorList>
            <consortium name="WormBaseParasite"/>
        </authorList>
    </citation>
    <scope>IDENTIFICATION</scope>
</reference>
<dbReference type="PANTHER" id="PTHR33568:SF3">
    <property type="entry name" value="DNA-DIRECTED DNA POLYMERASE"/>
    <property type="match status" value="1"/>
</dbReference>
<sequence length="1287" mass="147700">MQSGAGKKSRLHDNAYNPSVMQNIDITSADAEFARSAMQQLDAIVFEGKKLAHFFVCTDVMQTKSKSRGTVTVEVIAQIINMDETANPEKLLSVILSSVLAMVPCGKNDLRGFQIWGEELDEPFYVPARVAEQNTPEVILHKFGGLAQSERFVNLFHTVLRFKLLVKRRKDLKGANREDNLCLFEAVVEGLHFLHEDNDIAVETIYELWKATSDIEKEAYDMEDVRKLQDYLSESRDIRIVVLSDDNKVLFKGPRKRRELFIKLEYDDYLPDIGHYKFVSDPRQFFKRCKFFCADCDKAVTKHPHGNSCPKTCPKCKRYGYEFPCPTNNASDSQKCGDCGITFFSQSCFDAHNARKPRGGKSVCQTYRVCVTCRYPIPLRGSRSHVCFKTGVRCQICNMQHPDGDKFCYVQPIDNKDDPRTIYCFFDAETTQETGKHICNVLVAEFLCLECVKENAEPTSADKVSKCYCSGIHKGRQVFTSFDGMNPVDDFIRYLLRKPPRGKKYTILALSHNGGKFDMHLVLERLLAQNINPSVVMQGFKMFCLTIDFDSQQKVVFKDSVNFLRAPLSALPKMFGFAEDAEKAYFPHKFNTVANLNTKLSHLPAIEYYGVDTMKEADRNRFLMWHQQFENTPFDLKHELVAYCKLDVIVLRKACIAFRQASIALSECDPFIATNTLPKFALHTFRAKHLTLDTLGCTPERGYRKHAMQSEMALRYLHCYAKLNNVTIRTAEWYDGEFKIPETNFRVDGLILDGNGNPQKALEYHGCYFHGCNRCYRDQDLLVDKKPALVLRLEDEARLKRIREFIEVDVKWQCDFEKELSLNAELKTMYDAVEIEPRMELRRDVLRGGRTEAFMYHYIPKEHETIKAADFVSMYPDVMRNNPYPIGHPDVITREKFVDNPVKALQYDGFALVRILPPEQLFPVFLHYRSRDKRLIFTLCAACAESLAVQCDHTVMEKSWVAGYTTIELKKAVELGYKILETFEVWHYKKWTKRDGRGGLFDSYVETFVKEKIQNSGWGTLTTDAEKKQFIEECERESGVKIEAEKVEYNKGKRYLSKILLNALWGKLSQRNDLTKVIFTKTAKDFDDIMDDNRLEVTDFYHVNESLDRICVKFKKGQCHDLPFTSLAVACHVTAYGRLKLYSILSSVPGQLLYCDTDSVYYVETEGDTPLATGKHLAGPKNYGIQHCSPDGSDMQAVMKIRGFKLTYEASKILVFDEMERAILKKARDGASYEGLPVPYSLITRSKNASLQNREMLKIYRPVYNKSICLQDGTIVPFGSIKDNDNS</sequence>
<dbReference type="SUPFAM" id="SSF56672">
    <property type="entry name" value="DNA/RNA polymerases"/>
    <property type="match status" value="1"/>
</dbReference>
<dbReference type="InterPro" id="IPR023211">
    <property type="entry name" value="DNA_pol_palm_dom_sf"/>
</dbReference>
<dbReference type="GO" id="GO:0042575">
    <property type="term" value="C:DNA polymerase complex"/>
    <property type="evidence" value="ECO:0007669"/>
    <property type="project" value="UniProtKB-ARBA"/>
</dbReference>
<keyword evidence="4" id="KW-0548">Nucleotidyltransferase</keyword>
<dbReference type="GO" id="GO:0006260">
    <property type="term" value="P:DNA replication"/>
    <property type="evidence" value="ECO:0007669"/>
    <property type="project" value="UniProtKB-KW"/>
</dbReference>
<dbReference type="Gene3D" id="3.30.420.10">
    <property type="entry name" value="Ribonuclease H-like superfamily/Ribonuclease H"/>
    <property type="match status" value="1"/>
</dbReference>
<evidence type="ECO:0000259" key="9">
    <source>
        <dbReference type="Pfam" id="PF03175"/>
    </source>
</evidence>
<reference evidence="10" key="1">
    <citation type="journal article" date="2013" name="Genetics">
        <title>The draft genome and transcriptome of Panagrellus redivivus are shaped by the harsh demands of a free-living lifestyle.</title>
        <authorList>
            <person name="Srinivasan J."/>
            <person name="Dillman A.R."/>
            <person name="Macchietto M.G."/>
            <person name="Heikkinen L."/>
            <person name="Lakso M."/>
            <person name="Fracchia K.M."/>
            <person name="Antoshechkin I."/>
            <person name="Mortazavi A."/>
            <person name="Wong G."/>
            <person name="Sternberg P.W."/>
        </authorList>
    </citation>
    <scope>NUCLEOTIDE SEQUENCE [LARGE SCALE GENOMIC DNA]</scope>
    <source>
        <strain evidence="10">MT8872</strain>
    </source>
</reference>
<feature type="domain" description="DNA-directed DNA polymerase family B mitochondria/virus" evidence="9">
    <location>
        <begin position="843"/>
        <end position="1014"/>
    </location>
</feature>
<dbReference type="WBParaSite" id="Pan_g22888.t1">
    <property type="protein sequence ID" value="Pan_g22888.t1"/>
    <property type="gene ID" value="Pan_g22888"/>
</dbReference>
<name>A0A7E4VQB5_PANRE</name>
<dbReference type="GO" id="GO:0003887">
    <property type="term" value="F:DNA-directed DNA polymerase activity"/>
    <property type="evidence" value="ECO:0007669"/>
    <property type="project" value="UniProtKB-KW"/>
</dbReference>
<dbReference type="SUPFAM" id="SSF53098">
    <property type="entry name" value="Ribonuclease H-like"/>
    <property type="match status" value="1"/>
</dbReference>
<accession>A0A7E4VQB5</accession>
<keyword evidence="5" id="KW-0235">DNA replication</keyword>
<dbReference type="InterPro" id="IPR043502">
    <property type="entry name" value="DNA/RNA_pol_sf"/>
</dbReference>
<comment type="similarity">
    <text evidence="1">Belongs to the DNA polymerase type-B family.</text>
</comment>
<protein>
    <recommendedName>
        <fullName evidence="2">DNA-directed DNA polymerase</fullName>
        <ecNumber evidence="2">2.7.7.7</ecNumber>
    </recommendedName>
</protein>
<comment type="catalytic activity">
    <reaction evidence="8">
        <text>DNA(n) + a 2'-deoxyribonucleoside 5'-triphosphate = DNA(n+1) + diphosphate</text>
        <dbReference type="Rhea" id="RHEA:22508"/>
        <dbReference type="Rhea" id="RHEA-COMP:17339"/>
        <dbReference type="Rhea" id="RHEA-COMP:17340"/>
        <dbReference type="ChEBI" id="CHEBI:33019"/>
        <dbReference type="ChEBI" id="CHEBI:61560"/>
        <dbReference type="ChEBI" id="CHEBI:173112"/>
        <dbReference type="EC" id="2.7.7.7"/>
    </reaction>
</comment>
<evidence type="ECO:0000256" key="5">
    <source>
        <dbReference type="ARBA" id="ARBA00022705"/>
    </source>
</evidence>
<evidence type="ECO:0000313" key="10">
    <source>
        <dbReference type="Proteomes" id="UP000492821"/>
    </source>
</evidence>